<organism evidence="1 2">
    <name type="scientific">Methylocystis bryophila</name>
    <dbReference type="NCBI Taxonomy" id="655015"/>
    <lineage>
        <taxon>Bacteria</taxon>
        <taxon>Pseudomonadati</taxon>
        <taxon>Pseudomonadota</taxon>
        <taxon>Alphaproteobacteria</taxon>
        <taxon>Hyphomicrobiales</taxon>
        <taxon>Methylocystaceae</taxon>
        <taxon>Methylocystis</taxon>
    </lineage>
</organism>
<proteinExistence type="predicted"/>
<gene>
    <name evidence="1" type="ORF">B1812_17785</name>
</gene>
<dbReference type="AlphaFoldDB" id="A0A1W6MYN0"/>
<dbReference type="KEGG" id="mbry:B1812_17785"/>
<keyword evidence="2" id="KW-1185">Reference proteome</keyword>
<dbReference type="EMBL" id="CP019948">
    <property type="protein sequence ID" value="ARN82636.1"/>
    <property type="molecule type" value="Genomic_DNA"/>
</dbReference>
<reference evidence="1 2" key="1">
    <citation type="submission" date="2017-02" db="EMBL/GenBank/DDBJ databases">
        <authorList>
            <person name="Peterson S.W."/>
        </authorList>
    </citation>
    <scope>NUCLEOTIDE SEQUENCE [LARGE SCALE GENOMIC DNA]</scope>
    <source>
        <strain evidence="1 2">S285</strain>
    </source>
</reference>
<accession>A0A1W6MYN0</accession>
<dbReference type="RefSeq" id="WP_085772768.1">
    <property type="nucleotide sequence ID" value="NZ_AP027149.1"/>
</dbReference>
<name>A0A1W6MYN0_9HYPH</name>
<evidence type="ECO:0000313" key="1">
    <source>
        <dbReference type="EMBL" id="ARN82636.1"/>
    </source>
</evidence>
<sequence length="330" mass="36115">MGSCIQAGPYATLFDQLLESDSHSGFVVPWPRRRGKLFPDKNSYWTKYVVAELINTPRDQRGQKAWRAIVPLRRRESLLSFERPERSFVEAWYFPHGVALTATVWFRGDYDPTGLKAAASDFLAQASDVVWSDGHSQHIKLAGMSRACLDLLRNEAFGDIESGFQPDPFCVLTVVSARPEQPRNAAASDRLMLEAAISAVGGNAAASGPAKDSAVISLPKGRLIWRPDKARADRGTTHTLGCLHRNITLATMQVASLLSGVDATLAALEEAKGAMAPRVEPYARRLVEKIKQIHAMGRDTYDQLCLHRQIEPAKGTVNRLAAAIGVGGIQ</sequence>
<protein>
    <submittedName>
        <fullName evidence="1">Uncharacterized protein</fullName>
    </submittedName>
</protein>
<evidence type="ECO:0000313" key="2">
    <source>
        <dbReference type="Proteomes" id="UP000193978"/>
    </source>
</evidence>
<dbReference type="Proteomes" id="UP000193978">
    <property type="component" value="Chromosome"/>
</dbReference>